<evidence type="ECO:0000256" key="1">
    <source>
        <dbReference type="SAM" id="Phobius"/>
    </source>
</evidence>
<dbReference type="RefSeq" id="WP_141200659.1">
    <property type="nucleotide sequence ID" value="NZ_CP041186.1"/>
</dbReference>
<feature type="transmembrane region" description="Helical" evidence="1">
    <location>
        <begin position="126"/>
        <end position="148"/>
    </location>
</feature>
<dbReference type="Proteomes" id="UP000315995">
    <property type="component" value="Chromosome"/>
</dbReference>
<evidence type="ECO:0000313" key="3">
    <source>
        <dbReference type="Proteomes" id="UP000315995"/>
    </source>
</evidence>
<sequence length="398" mass="43251">MARRRRRRRGDRGAEQGGLIDRVWTYATDVRTPGIFMVLAGVLLASTPWTRTPDPLVVSWWDSPLYLPDPLGVAAGLASVAAVLLLGTMWNRYRLASDPDLAETATPDASVQLTDGDDVGEARRPWFAWAGALCMLSGIAVVVGYWFFAQQMLGTARVPVAVGETIEHYTLPYGQKGLKVMLPLRVRVDGLERKEGLVANVQLFKAGQEPPSPQGVPAGSGVEMGDFRLTFVGMQPDATKLRAVLQSSAPNTIPAVASEGDSFRLSLDGPEYKVLEVSQNYLGVMGPAVKVSAPKVGEFWVFQSASQAKVPPDLEHSIVLDRLQTQPAAVFAVAKAQPFWPLSLGGTLFVLGFALLIVFPERISRRKDGRVRIWSFNEAGRITEQLTTAPSPAKRGED</sequence>
<keyword evidence="1" id="KW-1133">Transmembrane helix</keyword>
<feature type="transmembrane region" description="Helical" evidence="1">
    <location>
        <begin position="339"/>
        <end position="359"/>
    </location>
</feature>
<keyword evidence="1" id="KW-0812">Transmembrane</keyword>
<dbReference type="OrthoDB" id="5511024at2"/>
<keyword evidence="3" id="KW-1185">Reference proteome</keyword>
<dbReference type="EMBL" id="CP041186">
    <property type="protein sequence ID" value="QDG54215.1"/>
    <property type="molecule type" value="Genomic_DNA"/>
</dbReference>
<gene>
    <name evidence="2" type="ORF">FIV42_26770</name>
</gene>
<feature type="transmembrane region" description="Helical" evidence="1">
    <location>
        <begin position="34"/>
        <end position="51"/>
    </location>
</feature>
<name>A0A4Y6Q2I9_PERCE</name>
<reference evidence="2 3" key="1">
    <citation type="submission" date="2019-06" db="EMBL/GenBank/DDBJ databases">
        <title>Persicimonas caeni gen. nov., sp. nov., a predatory bacterium isolated from solar saltern.</title>
        <authorList>
            <person name="Wang S."/>
        </authorList>
    </citation>
    <scope>NUCLEOTIDE SEQUENCE [LARGE SCALE GENOMIC DNA]</scope>
    <source>
        <strain evidence="2 3">YN101</strain>
    </source>
</reference>
<evidence type="ECO:0000313" key="2">
    <source>
        <dbReference type="EMBL" id="QDG54215.1"/>
    </source>
</evidence>
<organism evidence="2 3">
    <name type="scientific">Persicimonas caeni</name>
    <dbReference type="NCBI Taxonomy" id="2292766"/>
    <lineage>
        <taxon>Bacteria</taxon>
        <taxon>Deltaproteobacteria</taxon>
        <taxon>Bradymonadales</taxon>
        <taxon>Bradymonadaceae</taxon>
        <taxon>Persicimonas</taxon>
    </lineage>
</organism>
<proteinExistence type="predicted"/>
<evidence type="ECO:0008006" key="4">
    <source>
        <dbReference type="Google" id="ProtNLM"/>
    </source>
</evidence>
<protein>
    <recommendedName>
        <fullName evidence="4">Cytochrome c biogenesis protein ResB</fullName>
    </recommendedName>
</protein>
<keyword evidence="1" id="KW-0472">Membrane</keyword>
<accession>A0A4Y6Q2I9</accession>
<feature type="transmembrane region" description="Helical" evidence="1">
    <location>
        <begin position="71"/>
        <end position="90"/>
    </location>
</feature>
<accession>A0A5B8YGG8</accession>
<dbReference type="AlphaFoldDB" id="A0A4Y6Q2I9"/>